<gene>
    <name evidence="2" type="ORF">B0H66DRAFT_566529</name>
</gene>
<proteinExistence type="predicted"/>
<dbReference type="Proteomes" id="UP001283341">
    <property type="component" value="Unassembled WGS sequence"/>
</dbReference>
<evidence type="ECO:0008006" key="4">
    <source>
        <dbReference type="Google" id="ProtNLM"/>
    </source>
</evidence>
<evidence type="ECO:0000313" key="2">
    <source>
        <dbReference type="EMBL" id="KAK3313573.1"/>
    </source>
</evidence>
<protein>
    <recommendedName>
        <fullName evidence="4">Secreted protein</fullName>
    </recommendedName>
</protein>
<accession>A0AAE0HVD0</accession>
<reference evidence="2" key="1">
    <citation type="journal article" date="2023" name="Mol. Phylogenet. Evol.">
        <title>Genome-scale phylogeny and comparative genomics of the fungal order Sordariales.</title>
        <authorList>
            <person name="Hensen N."/>
            <person name="Bonometti L."/>
            <person name="Westerberg I."/>
            <person name="Brannstrom I.O."/>
            <person name="Guillou S."/>
            <person name="Cros-Aarteil S."/>
            <person name="Calhoun S."/>
            <person name="Haridas S."/>
            <person name="Kuo A."/>
            <person name="Mondo S."/>
            <person name="Pangilinan J."/>
            <person name="Riley R."/>
            <person name="LaButti K."/>
            <person name="Andreopoulos B."/>
            <person name="Lipzen A."/>
            <person name="Chen C."/>
            <person name="Yan M."/>
            <person name="Daum C."/>
            <person name="Ng V."/>
            <person name="Clum A."/>
            <person name="Steindorff A."/>
            <person name="Ohm R.A."/>
            <person name="Martin F."/>
            <person name="Silar P."/>
            <person name="Natvig D.O."/>
            <person name="Lalanne C."/>
            <person name="Gautier V."/>
            <person name="Ament-Velasquez S.L."/>
            <person name="Kruys A."/>
            <person name="Hutchinson M.I."/>
            <person name="Powell A.J."/>
            <person name="Barry K."/>
            <person name="Miller A.N."/>
            <person name="Grigoriev I.V."/>
            <person name="Debuchy R."/>
            <person name="Gladieux P."/>
            <person name="Hiltunen Thoren M."/>
            <person name="Johannesson H."/>
        </authorList>
    </citation>
    <scope>NUCLEOTIDE SEQUENCE</scope>
    <source>
        <strain evidence="2">CBS 118394</strain>
    </source>
</reference>
<evidence type="ECO:0000313" key="3">
    <source>
        <dbReference type="Proteomes" id="UP001283341"/>
    </source>
</evidence>
<comment type="caution">
    <text evidence="2">The sequence shown here is derived from an EMBL/GenBank/DDBJ whole genome shotgun (WGS) entry which is preliminary data.</text>
</comment>
<reference evidence="2" key="2">
    <citation type="submission" date="2023-06" db="EMBL/GenBank/DDBJ databases">
        <authorList>
            <consortium name="Lawrence Berkeley National Laboratory"/>
            <person name="Haridas S."/>
            <person name="Hensen N."/>
            <person name="Bonometti L."/>
            <person name="Westerberg I."/>
            <person name="Brannstrom I.O."/>
            <person name="Guillou S."/>
            <person name="Cros-Aarteil S."/>
            <person name="Calhoun S."/>
            <person name="Kuo A."/>
            <person name="Mondo S."/>
            <person name="Pangilinan J."/>
            <person name="Riley R."/>
            <person name="Labutti K."/>
            <person name="Andreopoulos B."/>
            <person name="Lipzen A."/>
            <person name="Chen C."/>
            <person name="Yanf M."/>
            <person name="Daum C."/>
            <person name="Ng V."/>
            <person name="Clum A."/>
            <person name="Steindorff A."/>
            <person name="Ohm R."/>
            <person name="Martin F."/>
            <person name="Silar P."/>
            <person name="Natvig D."/>
            <person name="Lalanne C."/>
            <person name="Gautier V."/>
            <person name="Ament-Velasquez S.L."/>
            <person name="Kruys A."/>
            <person name="Hutchinson M.I."/>
            <person name="Powell A.J."/>
            <person name="Barry K."/>
            <person name="Miller A.N."/>
            <person name="Grigoriev I.V."/>
            <person name="Debuchy R."/>
            <person name="Gladieux P."/>
            <person name="Thoren M.H."/>
            <person name="Johannesson H."/>
        </authorList>
    </citation>
    <scope>NUCLEOTIDE SEQUENCE</scope>
    <source>
        <strain evidence="2">CBS 118394</strain>
    </source>
</reference>
<feature type="signal peptide" evidence="1">
    <location>
        <begin position="1"/>
        <end position="25"/>
    </location>
</feature>
<dbReference type="EMBL" id="JAUEDM010000007">
    <property type="protein sequence ID" value="KAK3313573.1"/>
    <property type="molecule type" value="Genomic_DNA"/>
</dbReference>
<dbReference type="AlphaFoldDB" id="A0AAE0HVD0"/>
<keyword evidence="1" id="KW-0732">Signal</keyword>
<name>A0AAE0HVD0_9PEZI</name>
<keyword evidence="3" id="KW-1185">Reference proteome</keyword>
<feature type="chain" id="PRO_5041961746" description="Secreted protein" evidence="1">
    <location>
        <begin position="26"/>
        <end position="80"/>
    </location>
</feature>
<organism evidence="2 3">
    <name type="scientific">Apodospora peruviana</name>
    <dbReference type="NCBI Taxonomy" id="516989"/>
    <lineage>
        <taxon>Eukaryota</taxon>
        <taxon>Fungi</taxon>
        <taxon>Dikarya</taxon>
        <taxon>Ascomycota</taxon>
        <taxon>Pezizomycotina</taxon>
        <taxon>Sordariomycetes</taxon>
        <taxon>Sordariomycetidae</taxon>
        <taxon>Sordariales</taxon>
        <taxon>Lasiosphaeriaceae</taxon>
        <taxon>Apodospora</taxon>
    </lineage>
</organism>
<evidence type="ECO:0000256" key="1">
    <source>
        <dbReference type="SAM" id="SignalP"/>
    </source>
</evidence>
<sequence>MPISLFLLLACALLLNYLPEHVCKSRRFRAPRDVLQIRPDPGAGGAFFARISEDDARLSRNTNRGLYFNSRTRGNRVFRV</sequence>